<dbReference type="EMBL" id="MFID01000032">
    <property type="protein sequence ID" value="OGF80608.1"/>
    <property type="molecule type" value="Genomic_DNA"/>
</dbReference>
<evidence type="ECO:0000313" key="3">
    <source>
        <dbReference type="EMBL" id="OGF80608.1"/>
    </source>
</evidence>
<dbReference type="STRING" id="1798351.A2930_02905"/>
<dbReference type="AlphaFoldDB" id="A0A1F5WY88"/>
<feature type="domain" description="CxxC-x17-CxxC" evidence="2">
    <location>
        <begin position="25"/>
        <end position="60"/>
    </location>
</feature>
<feature type="region of interest" description="Disordered" evidence="1">
    <location>
        <begin position="1"/>
        <end position="21"/>
    </location>
</feature>
<proteinExistence type="predicted"/>
<dbReference type="Pfam" id="PF23477">
    <property type="entry name" value="zf_Tbcl_2"/>
    <property type="match status" value="1"/>
</dbReference>
<gene>
    <name evidence="3" type="ORF">A2930_02905</name>
</gene>
<evidence type="ECO:0000259" key="2">
    <source>
        <dbReference type="Pfam" id="PF23477"/>
    </source>
</evidence>
<dbReference type="Proteomes" id="UP000178114">
    <property type="component" value="Unassembled WGS sequence"/>
</dbReference>
<feature type="compositionally biased region" description="Basic and acidic residues" evidence="1">
    <location>
        <begin position="68"/>
        <end position="78"/>
    </location>
</feature>
<reference evidence="3 4" key="1">
    <citation type="journal article" date="2016" name="Nat. Commun.">
        <title>Thousands of microbial genomes shed light on interconnected biogeochemical processes in an aquifer system.</title>
        <authorList>
            <person name="Anantharaman K."/>
            <person name="Brown C.T."/>
            <person name="Hug L.A."/>
            <person name="Sharon I."/>
            <person name="Castelle C.J."/>
            <person name="Probst A.J."/>
            <person name="Thomas B.C."/>
            <person name="Singh A."/>
            <person name="Wilkins M.J."/>
            <person name="Karaoz U."/>
            <person name="Brodie E.L."/>
            <person name="Williams K.H."/>
            <person name="Hubbard S.S."/>
            <person name="Banfield J.F."/>
        </authorList>
    </citation>
    <scope>NUCLEOTIDE SEQUENCE [LARGE SCALE GENOMIC DNA]</scope>
</reference>
<dbReference type="NCBIfam" id="TIGR04272">
    <property type="entry name" value="cxxc_cxxc_Mbark"/>
    <property type="match status" value="1"/>
</dbReference>
<evidence type="ECO:0000256" key="1">
    <source>
        <dbReference type="SAM" id="MobiDB-lite"/>
    </source>
</evidence>
<accession>A0A1F5WY88</accession>
<feature type="region of interest" description="Disordered" evidence="1">
    <location>
        <begin position="122"/>
        <end position="148"/>
    </location>
</feature>
<dbReference type="InterPro" id="IPR026363">
    <property type="entry name" value="CxxC-x17-CxxC_dom"/>
</dbReference>
<name>A0A1F5WY88_9BACT</name>
<organism evidence="3 4">
    <name type="scientific">Candidatus Giovannonibacteria bacterium RIFCSPLOWO2_01_FULL_45_34</name>
    <dbReference type="NCBI Taxonomy" id="1798351"/>
    <lineage>
        <taxon>Bacteria</taxon>
        <taxon>Candidatus Giovannoniibacteriota</taxon>
    </lineage>
</organism>
<evidence type="ECO:0000313" key="4">
    <source>
        <dbReference type="Proteomes" id="UP000178114"/>
    </source>
</evidence>
<comment type="caution">
    <text evidence="3">The sequence shown here is derived from an EMBL/GenBank/DDBJ whole genome shotgun (WGS) entry which is preliminary data.</text>
</comment>
<feature type="region of interest" description="Disordered" evidence="1">
    <location>
        <begin position="63"/>
        <end position="95"/>
    </location>
</feature>
<feature type="compositionally biased region" description="Basic and acidic residues" evidence="1">
    <location>
        <begin position="7"/>
        <end position="21"/>
    </location>
</feature>
<sequence>MGNFNRNNDRGGDRGGFRPGNREITMHRAICSNCGRSCEVPFRPTGEKPVYCSDCFGKMRDAGAGAGGRDDRQPRRDFGGGVPMRQNFESNKSNGNADVVHQLEILNGKLDKILRALEKPVQVNAPKPVREGTLKQAVKRATDSKKKK</sequence>
<protein>
    <recommendedName>
        <fullName evidence="2">CxxC-x17-CxxC domain-containing protein</fullName>
    </recommendedName>
</protein>